<evidence type="ECO:0000256" key="1">
    <source>
        <dbReference type="ARBA" id="ARBA00009437"/>
    </source>
</evidence>
<protein>
    <submittedName>
        <fullName evidence="6">LysR family transcriptional regulator</fullName>
    </submittedName>
</protein>
<dbReference type="Proteomes" id="UP000029507">
    <property type="component" value="Chromosome"/>
</dbReference>
<dbReference type="STRING" id="169760.PSTEL_25955"/>
<dbReference type="Pfam" id="PF03466">
    <property type="entry name" value="LysR_substrate"/>
    <property type="match status" value="1"/>
</dbReference>
<keyword evidence="4" id="KW-0804">Transcription</keyword>
<evidence type="ECO:0000313" key="6">
    <source>
        <dbReference type="EMBL" id="AIQ66046.1"/>
    </source>
</evidence>
<comment type="similarity">
    <text evidence="1">Belongs to the LysR transcriptional regulatory family.</text>
</comment>
<dbReference type="EMBL" id="CP009286">
    <property type="protein sequence ID" value="AIQ66046.1"/>
    <property type="molecule type" value="Genomic_DNA"/>
</dbReference>
<reference evidence="6 7" key="1">
    <citation type="submission" date="2014-08" db="EMBL/GenBank/DDBJ databases">
        <title>Comparative genomics of the Paenibacillus odorifer group.</title>
        <authorList>
            <person name="den Bakker H.C."/>
            <person name="Tsai Y.-C."/>
            <person name="Martin N."/>
            <person name="Korlach J."/>
            <person name="Wiedmann M."/>
        </authorList>
    </citation>
    <scope>NUCLEOTIDE SEQUENCE [LARGE SCALE GENOMIC DNA]</scope>
    <source>
        <strain evidence="6 7">DSM 14472</strain>
    </source>
</reference>
<dbReference type="HOGENOM" id="CLU_039613_6_2_9"/>
<dbReference type="RefSeq" id="WP_038699567.1">
    <property type="nucleotide sequence ID" value="NZ_CP009286.1"/>
</dbReference>
<dbReference type="AlphaFoldDB" id="A0A089LWY9"/>
<keyword evidence="2" id="KW-0805">Transcription regulation</keyword>
<dbReference type="GO" id="GO:0003677">
    <property type="term" value="F:DNA binding"/>
    <property type="evidence" value="ECO:0007669"/>
    <property type="project" value="UniProtKB-KW"/>
</dbReference>
<dbReference type="GO" id="GO:0003700">
    <property type="term" value="F:DNA-binding transcription factor activity"/>
    <property type="evidence" value="ECO:0007669"/>
    <property type="project" value="InterPro"/>
</dbReference>
<gene>
    <name evidence="6" type="ORF">PSTEL_25955</name>
</gene>
<dbReference type="InterPro" id="IPR050950">
    <property type="entry name" value="HTH-type_LysR_regulators"/>
</dbReference>
<dbReference type="SUPFAM" id="SSF53850">
    <property type="entry name" value="Periplasmic binding protein-like II"/>
    <property type="match status" value="1"/>
</dbReference>
<dbReference type="GO" id="GO:0005829">
    <property type="term" value="C:cytosol"/>
    <property type="evidence" value="ECO:0007669"/>
    <property type="project" value="TreeGrafter"/>
</dbReference>
<dbReference type="PANTHER" id="PTHR30419:SF24">
    <property type="entry name" value="HTH-TYPE TRANSCRIPTIONAL REGULATOR CZCR"/>
    <property type="match status" value="1"/>
</dbReference>
<name>A0A089LWY9_9BACL</name>
<evidence type="ECO:0000256" key="2">
    <source>
        <dbReference type="ARBA" id="ARBA00023015"/>
    </source>
</evidence>
<accession>A0A089LWY9</accession>
<dbReference type="CDD" id="cd05466">
    <property type="entry name" value="PBP2_LTTR_substrate"/>
    <property type="match status" value="1"/>
</dbReference>
<dbReference type="Gene3D" id="3.40.190.10">
    <property type="entry name" value="Periplasmic binding protein-like II"/>
    <property type="match status" value="2"/>
</dbReference>
<evidence type="ECO:0000313" key="7">
    <source>
        <dbReference type="Proteomes" id="UP000029507"/>
    </source>
</evidence>
<dbReference type="InterPro" id="IPR000847">
    <property type="entry name" value="LysR_HTH_N"/>
</dbReference>
<dbReference type="PROSITE" id="PS50931">
    <property type="entry name" value="HTH_LYSR"/>
    <property type="match status" value="1"/>
</dbReference>
<feature type="domain" description="HTH lysR-type" evidence="5">
    <location>
        <begin position="1"/>
        <end position="58"/>
    </location>
</feature>
<organism evidence="6 7">
    <name type="scientific">Paenibacillus stellifer</name>
    <dbReference type="NCBI Taxonomy" id="169760"/>
    <lineage>
        <taxon>Bacteria</taxon>
        <taxon>Bacillati</taxon>
        <taxon>Bacillota</taxon>
        <taxon>Bacilli</taxon>
        <taxon>Bacillales</taxon>
        <taxon>Paenibacillaceae</taxon>
        <taxon>Paenibacillus</taxon>
    </lineage>
</organism>
<dbReference type="SUPFAM" id="SSF46785">
    <property type="entry name" value="Winged helix' DNA-binding domain"/>
    <property type="match status" value="1"/>
</dbReference>
<dbReference type="PRINTS" id="PR00039">
    <property type="entry name" value="HTHLYSR"/>
</dbReference>
<dbReference type="InterPro" id="IPR036390">
    <property type="entry name" value="WH_DNA-bd_sf"/>
</dbReference>
<keyword evidence="7" id="KW-1185">Reference proteome</keyword>
<dbReference type="InterPro" id="IPR036388">
    <property type="entry name" value="WH-like_DNA-bd_sf"/>
</dbReference>
<evidence type="ECO:0000256" key="3">
    <source>
        <dbReference type="ARBA" id="ARBA00023125"/>
    </source>
</evidence>
<dbReference type="KEGG" id="pste:PSTEL_25955"/>
<proteinExistence type="inferred from homology"/>
<keyword evidence="3" id="KW-0238">DNA-binding</keyword>
<evidence type="ECO:0000259" key="5">
    <source>
        <dbReference type="PROSITE" id="PS50931"/>
    </source>
</evidence>
<dbReference type="Gene3D" id="1.10.10.10">
    <property type="entry name" value="Winged helix-like DNA-binding domain superfamily/Winged helix DNA-binding domain"/>
    <property type="match status" value="1"/>
</dbReference>
<dbReference type="OrthoDB" id="63123at2"/>
<dbReference type="Pfam" id="PF00126">
    <property type="entry name" value="HTH_1"/>
    <property type="match status" value="1"/>
</dbReference>
<dbReference type="FunFam" id="1.10.10.10:FF:000001">
    <property type="entry name" value="LysR family transcriptional regulator"/>
    <property type="match status" value="1"/>
</dbReference>
<dbReference type="PANTHER" id="PTHR30419">
    <property type="entry name" value="HTH-TYPE TRANSCRIPTIONAL REGULATOR YBHD"/>
    <property type="match status" value="1"/>
</dbReference>
<dbReference type="InterPro" id="IPR005119">
    <property type="entry name" value="LysR_subst-bd"/>
</dbReference>
<sequence length="300" mass="32482">MNKAQMELFVKIAESGSFTRAGQELNMTQPAVSRAISTLEAELDVTLLIRDRRGISLTEIGKRILVIFRDILKGYDLVDQEIAAEKGLEKGLISVGAFPAAAAYFIPPIIGAITRKYPGLDFRLHEGSIAEIKEWLENGVIDVGILIPPFDGFKTYPLFTEKLYAVLPDNHPLAAKPVVRAKELADETMLICRSGYEPPVVDLFRRADADLSAKYIIGNYHTGLNMVKEGLACAVMSRLSLLAPPEGVAIRELDPPATRDIVLAVSPAGSASLAVRLFLDTATGMFSEAGNEPVGTTGVQ</sequence>
<evidence type="ECO:0000256" key="4">
    <source>
        <dbReference type="ARBA" id="ARBA00023163"/>
    </source>
</evidence>